<comment type="subcellular location">
    <subcellularLocation>
        <location evidence="1">Membrane</location>
        <topology evidence="1">Multi-pass membrane protein</topology>
    </subcellularLocation>
</comment>
<dbReference type="Gene3D" id="1.20.1530.20">
    <property type="match status" value="1"/>
</dbReference>
<evidence type="ECO:0000313" key="8">
    <source>
        <dbReference type="Proteomes" id="UP000749559"/>
    </source>
</evidence>
<comment type="caution">
    <text evidence="7">The sequence shown here is derived from an EMBL/GenBank/DDBJ whole genome shotgun (WGS) entry which is preliminary data.</text>
</comment>
<organism evidence="7 8">
    <name type="scientific">Owenia fusiformis</name>
    <name type="common">Polychaete worm</name>
    <dbReference type="NCBI Taxonomy" id="6347"/>
    <lineage>
        <taxon>Eukaryota</taxon>
        <taxon>Metazoa</taxon>
        <taxon>Spiralia</taxon>
        <taxon>Lophotrochozoa</taxon>
        <taxon>Annelida</taxon>
        <taxon>Polychaeta</taxon>
        <taxon>Sedentaria</taxon>
        <taxon>Canalipalpata</taxon>
        <taxon>Sabellida</taxon>
        <taxon>Oweniida</taxon>
        <taxon>Oweniidae</taxon>
        <taxon>Owenia</taxon>
    </lineage>
</organism>
<dbReference type="Pfam" id="PF01758">
    <property type="entry name" value="SBF"/>
    <property type="match status" value="1"/>
</dbReference>
<comment type="similarity">
    <text evidence="2">Belongs to the bile acid:sodium symporter (BASS) (TC 2.A.28) family.</text>
</comment>
<evidence type="ECO:0000256" key="3">
    <source>
        <dbReference type="ARBA" id="ARBA00022692"/>
    </source>
</evidence>
<dbReference type="OrthoDB" id="203097at2759"/>
<accession>A0A8J1XFK6</accession>
<evidence type="ECO:0000256" key="2">
    <source>
        <dbReference type="ARBA" id="ARBA00006528"/>
    </source>
</evidence>
<evidence type="ECO:0000256" key="5">
    <source>
        <dbReference type="ARBA" id="ARBA00022989"/>
    </source>
</evidence>
<dbReference type="PANTHER" id="PTHR10361:SF28">
    <property type="entry name" value="P3 PROTEIN-RELATED"/>
    <property type="match status" value="1"/>
</dbReference>
<gene>
    <name evidence="7" type="ORF">OFUS_LOCUS11028</name>
</gene>
<proteinExistence type="inferred from homology"/>
<evidence type="ECO:0000313" key="7">
    <source>
        <dbReference type="EMBL" id="CAH1784906.1"/>
    </source>
</evidence>
<protein>
    <submittedName>
        <fullName evidence="7">Uncharacterized protein</fullName>
    </submittedName>
</protein>
<sequence length="498" mass="55206">MAFTLDSRCPAKLFILILLWLTNVVIVKCQNEFNLTFIPKEIERLVEEQERIITVEYPCWTSGHALTFKVDNEVIARVMKNATVFLGSDQLGEKCEEYRRLNASITIRGVRLGRTTLTAYHQLINRTTSPGVAVHRNYRISVVRRTRTLDTVYRAILIPIVIILTLCMGCALDLDVIKVILKRPIPPFIGFCCQFILMPLLGFAISQAFRMEAGLGLGLLVVSCSPGGGASNAWSVLLRGDINLSMTMTFISKICALFMMPLWLFTLGRFYLEQRIGIPYVDIVLSLISLLTPIIIGVIIRKIKASIADFLTKGVRVMSLSLIVYILGFGTYVNVYRYRMMGSDPSIIPSAFLLPAFGFTMGMGLARLLRQTPRNSVTIGIETGIQDITISLVVLQFTFGQPEADLAAVMPIATVLFMHIPLMIAYVILTIYARTCEKNKKEKDGELGAIGTDNITEKEDIPQSTESVIDTKPGVYSLTWKPTEAGPISNGTANGVAN</sequence>
<dbReference type="InterPro" id="IPR038770">
    <property type="entry name" value="Na+/solute_symporter_sf"/>
</dbReference>
<keyword evidence="4" id="KW-0769">Symport</keyword>
<reference evidence="7" key="1">
    <citation type="submission" date="2022-03" db="EMBL/GenBank/DDBJ databases">
        <authorList>
            <person name="Martin C."/>
        </authorList>
    </citation>
    <scope>NUCLEOTIDE SEQUENCE</scope>
</reference>
<keyword evidence="4" id="KW-0813">Transport</keyword>
<name>A0A8J1XFK6_OWEFU</name>
<dbReference type="InterPro" id="IPR004710">
    <property type="entry name" value="Bilac:Na_transpt"/>
</dbReference>
<keyword evidence="6" id="KW-0472">Membrane</keyword>
<dbReference type="PANTHER" id="PTHR10361">
    <property type="entry name" value="SODIUM-BILE ACID COTRANSPORTER"/>
    <property type="match status" value="1"/>
</dbReference>
<evidence type="ECO:0000256" key="1">
    <source>
        <dbReference type="ARBA" id="ARBA00004141"/>
    </source>
</evidence>
<keyword evidence="8" id="KW-1185">Reference proteome</keyword>
<dbReference type="GO" id="GO:0015293">
    <property type="term" value="F:symporter activity"/>
    <property type="evidence" value="ECO:0007669"/>
    <property type="project" value="UniProtKB-KW"/>
</dbReference>
<keyword evidence="5" id="KW-1133">Transmembrane helix</keyword>
<keyword evidence="3" id="KW-0812">Transmembrane</keyword>
<evidence type="ECO:0000256" key="6">
    <source>
        <dbReference type="ARBA" id="ARBA00023136"/>
    </source>
</evidence>
<dbReference type="Proteomes" id="UP000749559">
    <property type="component" value="Unassembled WGS sequence"/>
</dbReference>
<dbReference type="AlphaFoldDB" id="A0A8J1XFK6"/>
<dbReference type="GO" id="GO:0016020">
    <property type="term" value="C:membrane"/>
    <property type="evidence" value="ECO:0007669"/>
    <property type="project" value="UniProtKB-SubCell"/>
</dbReference>
<evidence type="ECO:0000256" key="4">
    <source>
        <dbReference type="ARBA" id="ARBA00022847"/>
    </source>
</evidence>
<dbReference type="EMBL" id="CAIIXF020000005">
    <property type="protein sequence ID" value="CAH1784906.1"/>
    <property type="molecule type" value="Genomic_DNA"/>
</dbReference>
<dbReference type="InterPro" id="IPR002657">
    <property type="entry name" value="BilAc:Na_symport/Acr3"/>
</dbReference>